<dbReference type="PROSITE" id="PS51421">
    <property type="entry name" value="RAS"/>
    <property type="match status" value="1"/>
</dbReference>
<dbReference type="FunFam" id="3.40.50.300:FF:001447">
    <property type="entry name" value="Ras-related protein Rab-1B"/>
    <property type="match status" value="1"/>
</dbReference>
<dbReference type="InterPro" id="IPR027417">
    <property type="entry name" value="P-loop_NTPase"/>
</dbReference>
<dbReference type="SMART" id="SM00177">
    <property type="entry name" value="ARF"/>
    <property type="match status" value="1"/>
</dbReference>
<feature type="non-terminal residue" evidence="3">
    <location>
        <position position="1"/>
    </location>
</feature>
<dbReference type="Pfam" id="PF00071">
    <property type="entry name" value="Ras"/>
    <property type="match status" value="1"/>
</dbReference>
<evidence type="ECO:0000256" key="2">
    <source>
        <dbReference type="ARBA" id="ARBA00022741"/>
    </source>
</evidence>
<dbReference type="AlphaFoldDB" id="A0A267EN78"/>
<comment type="caution">
    <text evidence="3">The sequence shown here is derived from an EMBL/GenBank/DDBJ whole genome shotgun (WGS) entry which is preliminary data.</text>
</comment>
<gene>
    <name evidence="3" type="ORF">BOX15_Mlig014668g3</name>
</gene>
<dbReference type="OrthoDB" id="9989112at2759"/>
<accession>A0A267EN78</accession>
<proteinExistence type="inferred from homology"/>
<dbReference type="SMART" id="SM00173">
    <property type="entry name" value="RAS"/>
    <property type="match status" value="1"/>
</dbReference>
<evidence type="ECO:0000313" key="4">
    <source>
        <dbReference type="Proteomes" id="UP000215902"/>
    </source>
</evidence>
<evidence type="ECO:0000256" key="1">
    <source>
        <dbReference type="ARBA" id="ARBA00006270"/>
    </source>
</evidence>
<dbReference type="STRING" id="282301.A0A267EN78"/>
<sequence length="250" mass="26780">SRPSRNRTAPACSMIVRPLFDYQFRVIVIGNTMVGKSSLVRHFVEDGAPQQLSCEPTVGVDFFARTVQLSDGRRVKLTLWDTAGQEKFRSITRSYYRNAVAALIVFDVGCRASFEAVPAWHAEARRCMASEHACCLLVGQKADLPPALRRVGADEAAYMAAQLGVPYMETSAVSGLNIDATFCHLAQLVYSQFAAGSYDGKLGRGGGGVGNGNGADWDGIRVGYAPYGTFADSAFRIGDDSNGKGNGGCC</sequence>
<dbReference type="NCBIfam" id="TIGR00231">
    <property type="entry name" value="small_GTP"/>
    <property type="match status" value="1"/>
</dbReference>
<keyword evidence="2" id="KW-0547">Nucleotide-binding</keyword>
<protein>
    <submittedName>
        <fullName evidence="3">Uncharacterized protein</fullName>
    </submittedName>
</protein>
<dbReference type="EMBL" id="NIVC01001953">
    <property type="protein sequence ID" value="PAA62299.1"/>
    <property type="molecule type" value="Genomic_DNA"/>
</dbReference>
<dbReference type="PROSITE" id="PS51420">
    <property type="entry name" value="RHO"/>
    <property type="match status" value="1"/>
</dbReference>
<organism evidence="3 4">
    <name type="scientific">Macrostomum lignano</name>
    <dbReference type="NCBI Taxonomy" id="282301"/>
    <lineage>
        <taxon>Eukaryota</taxon>
        <taxon>Metazoa</taxon>
        <taxon>Spiralia</taxon>
        <taxon>Lophotrochozoa</taxon>
        <taxon>Platyhelminthes</taxon>
        <taxon>Rhabditophora</taxon>
        <taxon>Macrostomorpha</taxon>
        <taxon>Macrostomida</taxon>
        <taxon>Macrostomidae</taxon>
        <taxon>Macrostomum</taxon>
    </lineage>
</organism>
<name>A0A267EN78_9PLAT</name>
<dbReference type="PANTHER" id="PTHR47978">
    <property type="match status" value="1"/>
</dbReference>
<dbReference type="InterPro" id="IPR005225">
    <property type="entry name" value="Small_GTP-bd"/>
</dbReference>
<dbReference type="SMART" id="SM00175">
    <property type="entry name" value="RAB"/>
    <property type="match status" value="1"/>
</dbReference>
<dbReference type="PRINTS" id="PR00449">
    <property type="entry name" value="RASTRNSFRMNG"/>
</dbReference>
<reference evidence="3 4" key="1">
    <citation type="submission" date="2017-06" db="EMBL/GenBank/DDBJ databases">
        <title>A platform for efficient transgenesis in Macrostomum lignano, a flatworm model organism for stem cell research.</title>
        <authorList>
            <person name="Berezikov E."/>
        </authorList>
    </citation>
    <scope>NUCLEOTIDE SEQUENCE [LARGE SCALE GENOMIC DNA]</scope>
    <source>
        <strain evidence="3">DV1</strain>
        <tissue evidence="3">Whole organism</tissue>
    </source>
</reference>
<dbReference type="GO" id="GO:0003924">
    <property type="term" value="F:GTPase activity"/>
    <property type="evidence" value="ECO:0007669"/>
    <property type="project" value="InterPro"/>
</dbReference>
<comment type="similarity">
    <text evidence="1">Belongs to the small GTPase superfamily. Rab family.</text>
</comment>
<evidence type="ECO:0000313" key="3">
    <source>
        <dbReference type="EMBL" id="PAA62299.1"/>
    </source>
</evidence>
<dbReference type="SMART" id="SM00176">
    <property type="entry name" value="RAN"/>
    <property type="match status" value="1"/>
</dbReference>
<keyword evidence="4" id="KW-1185">Reference proteome</keyword>
<dbReference type="GO" id="GO:0005525">
    <property type="term" value="F:GTP binding"/>
    <property type="evidence" value="ECO:0007669"/>
    <property type="project" value="InterPro"/>
</dbReference>
<dbReference type="Proteomes" id="UP000215902">
    <property type="component" value="Unassembled WGS sequence"/>
</dbReference>
<dbReference type="Gene3D" id="3.40.50.300">
    <property type="entry name" value="P-loop containing nucleotide triphosphate hydrolases"/>
    <property type="match status" value="1"/>
</dbReference>
<dbReference type="PROSITE" id="PS51419">
    <property type="entry name" value="RAB"/>
    <property type="match status" value="1"/>
</dbReference>
<dbReference type="SUPFAM" id="SSF52540">
    <property type="entry name" value="P-loop containing nucleoside triphosphate hydrolases"/>
    <property type="match status" value="1"/>
</dbReference>
<dbReference type="SMART" id="SM00174">
    <property type="entry name" value="RHO"/>
    <property type="match status" value="1"/>
</dbReference>
<dbReference type="InterPro" id="IPR001806">
    <property type="entry name" value="Small_GTPase"/>
</dbReference>